<dbReference type="Proteomes" id="UP001258315">
    <property type="component" value="Unassembled WGS sequence"/>
</dbReference>
<dbReference type="EMBL" id="JAVLVU010000001">
    <property type="protein sequence ID" value="MDT3404879.1"/>
    <property type="molecule type" value="Genomic_DNA"/>
</dbReference>
<feature type="chain" id="PRO_5046511100" description="DUF4476 domain-containing protein" evidence="1">
    <location>
        <begin position="31"/>
        <end position="241"/>
    </location>
</feature>
<evidence type="ECO:0000256" key="1">
    <source>
        <dbReference type="SAM" id="SignalP"/>
    </source>
</evidence>
<accession>A0ABU3GYN3</accession>
<evidence type="ECO:0000259" key="2">
    <source>
        <dbReference type="Pfam" id="PF14771"/>
    </source>
</evidence>
<dbReference type="InterPro" id="IPR028011">
    <property type="entry name" value="DUF4476"/>
</dbReference>
<reference evidence="4" key="1">
    <citation type="submission" date="2023-07" db="EMBL/GenBank/DDBJ databases">
        <title>Functional and genomic diversity of the sorghum phyllosphere microbiome.</title>
        <authorList>
            <person name="Shade A."/>
        </authorList>
    </citation>
    <scope>NUCLEOTIDE SEQUENCE [LARGE SCALE GENOMIC DNA]</scope>
    <source>
        <strain evidence="4">SORGH_AS_0422</strain>
    </source>
</reference>
<evidence type="ECO:0000313" key="4">
    <source>
        <dbReference type="Proteomes" id="UP001258315"/>
    </source>
</evidence>
<keyword evidence="1" id="KW-0732">Signal</keyword>
<dbReference type="Pfam" id="PF14771">
    <property type="entry name" value="DUF4476"/>
    <property type="match status" value="1"/>
</dbReference>
<proteinExistence type="predicted"/>
<protein>
    <recommendedName>
        <fullName evidence="2">DUF4476 domain-containing protein</fullName>
    </recommendedName>
</protein>
<keyword evidence="4" id="KW-1185">Reference proteome</keyword>
<sequence>MHSYLNTTLALMKKLFLLASFVLLTHFVKAQGNIDAEVFIEFSDEGRYTVSIDDQALTSSRSRFRFFEVRPGNAAISVSSGNKQLINSTVAIAPARRSIFTFSKRLGLKLQAQIPLYNNGQYRLDDWDNSSVRSNQAPSFPRRRMPQPMDEQAFSALLKSVKSQGFDSDKKNVFTAAIRNNALTVSQLKDALKAFSFDDEKLKAALFAYDYVVDPGNFFQVRELFVFQSNKDKIDQFLQKQ</sequence>
<feature type="domain" description="DUF4476" evidence="2">
    <location>
        <begin position="149"/>
        <end position="238"/>
    </location>
</feature>
<name>A0ABU3GYN3_9SPHI</name>
<gene>
    <name evidence="3" type="ORF">QE417_003951</name>
</gene>
<feature type="signal peptide" evidence="1">
    <location>
        <begin position="1"/>
        <end position="30"/>
    </location>
</feature>
<evidence type="ECO:0000313" key="3">
    <source>
        <dbReference type="EMBL" id="MDT3404879.1"/>
    </source>
</evidence>
<comment type="caution">
    <text evidence="3">The sequence shown here is derived from an EMBL/GenBank/DDBJ whole genome shotgun (WGS) entry which is preliminary data.</text>
</comment>
<organism evidence="3 4">
    <name type="scientific">Mucilaginibacter terrae</name>
    <dbReference type="NCBI Taxonomy" id="1955052"/>
    <lineage>
        <taxon>Bacteria</taxon>
        <taxon>Pseudomonadati</taxon>
        <taxon>Bacteroidota</taxon>
        <taxon>Sphingobacteriia</taxon>
        <taxon>Sphingobacteriales</taxon>
        <taxon>Sphingobacteriaceae</taxon>
        <taxon>Mucilaginibacter</taxon>
    </lineage>
</organism>